<dbReference type="PANTHER" id="PTHR33164:SF43">
    <property type="entry name" value="HTH-TYPE TRANSCRIPTIONAL REPRESSOR YETL"/>
    <property type="match status" value="1"/>
</dbReference>
<dbReference type="PANTHER" id="PTHR33164">
    <property type="entry name" value="TRANSCRIPTIONAL REGULATOR, MARR FAMILY"/>
    <property type="match status" value="1"/>
</dbReference>
<organism evidence="2 3">
    <name type="scientific">Clostridium muellerianum</name>
    <dbReference type="NCBI Taxonomy" id="2716538"/>
    <lineage>
        <taxon>Bacteria</taxon>
        <taxon>Bacillati</taxon>
        <taxon>Bacillota</taxon>
        <taxon>Clostridia</taxon>
        <taxon>Eubacteriales</taxon>
        <taxon>Clostridiaceae</taxon>
        <taxon>Clostridium</taxon>
    </lineage>
</organism>
<proteinExistence type="predicted"/>
<dbReference type="Proteomes" id="UP000537131">
    <property type="component" value="Unassembled WGS sequence"/>
</dbReference>
<dbReference type="InterPro" id="IPR000835">
    <property type="entry name" value="HTH_MarR-typ"/>
</dbReference>
<dbReference type="SMART" id="SM00347">
    <property type="entry name" value="HTH_MARR"/>
    <property type="match status" value="1"/>
</dbReference>
<dbReference type="InterPro" id="IPR036388">
    <property type="entry name" value="WH-like_DNA-bd_sf"/>
</dbReference>
<dbReference type="SUPFAM" id="SSF46785">
    <property type="entry name" value="Winged helix' DNA-binding domain"/>
    <property type="match status" value="1"/>
</dbReference>
<sequence>MDFHSKDVNDIFANLDKKVGIVFRHQMLMSVYQSIPRDYDLGFFMSEVEIHALGFIQKEPGMTAKRLGQLTYRTKGTISSMLSHLEKEGFLEQRINPENMRERRLYLTSKGEFVCEQHDAFDRRTTYNYLMEAAKHCTLEEINGFFKVTHYRSEYFEKVIEEEKAKYSASQKKAKQSDD</sequence>
<dbReference type="InterPro" id="IPR036390">
    <property type="entry name" value="WH_DNA-bd_sf"/>
</dbReference>
<dbReference type="RefSeq" id="WP_169297985.1">
    <property type="nucleotide sequence ID" value="NZ_JABBNI010000021.1"/>
</dbReference>
<dbReference type="GO" id="GO:0003700">
    <property type="term" value="F:DNA-binding transcription factor activity"/>
    <property type="evidence" value="ECO:0007669"/>
    <property type="project" value="InterPro"/>
</dbReference>
<protein>
    <submittedName>
        <fullName evidence="2">MarR family transcriptional regulator</fullName>
    </submittedName>
</protein>
<dbReference type="PROSITE" id="PS50995">
    <property type="entry name" value="HTH_MARR_2"/>
    <property type="match status" value="1"/>
</dbReference>
<evidence type="ECO:0000313" key="3">
    <source>
        <dbReference type="Proteomes" id="UP000537131"/>
    </source>
</evidence>
<dbReference type="Gene3D" id="1.10.10.10">
    <property type="entry name" value="Winged helix-like DNA-binding domain superfamily/Winged helix DNA-binding domain"/>
    <property type="match status" value="1"/>
</dbReference>
<evidence type="ECO:0000259" key="1">
    <source>
        <dbReference type="PROSITE" id="PS50995"/>
    </source>
</evidence>
<dbReference type="InterPro" id="IPR039422">
    <property type="entry name" value="MarR/SlyA-like"/>
</dbReference>
<gene>
    <name evidence="2" type="ORF">HBE96_11975</name>
</gene>
<keyword evidence="3" id="KW-1185">Reference proteome</keyword>
<dbReference type="Pfam" id="PF01047">
    <property type="entry name" value="MarR"/>
    <property type="match status" value="1"/>
</dbReference>
<feature type="domain" description="HTH marR-type" evidence="1">
    <location>
        <begin position="1"/>
        <end position="154"/>
    </location>
</feature>
<name>A0A7Y0EH73_9CLOT</name>
<evidence type="ECO:0000313" key="2">
    <source>
        <dbReference type="EMBL" id="NMM63383.1"/>
    </source>
</evidence>
<reference evidence="2 3" key="1">
    <citation type="submission" date="2020-06" db="EMBL/GenBank/DDBJ databases">
        <title>Complete Genome Sequence of Clostridium muelleri sp. nov. P21T, an Acid-Alcohol Producing Acetogen Isolated from Old Hay.</title>
        <authorList>
            <person name="Duncan K.E."/>
            <person name="Tanner R.S."/>
        </authorList>
    </citation>
    <scope>NUCLEOTIDE SEQUENCE [LARGE SCALE GENOMIC DNA]</scope>
    <source>
        <strain evidence="2 3">P21</strain>
    </source>
</reference>
<dbReference type="AlphaFoldDB" id="A0A7Y0EH73"/>
<dbReference type="EMBL" id="JABBNI010000021">
    <property type="protein sequence ID" value="NMM63383.1"/>
    <property type="molecule type" value="Genomic_DNA"/>
</dbReference>
<dbReference type="GO" id="GO:0006950">
    <property type="term" value="P:response to stress"/>
    <property type="evidence" value="ECO:0007669"/>
    <property type="project" value="TreeGrafter"/>
</dbReference>
<accession>A0A7Y0EH73</accession>
<comment type="caution">
    <text evidence="2">The sequence shown here is derived from an EMBL/GenBank/DDBJ whole genome shotgun (WGS) entry which is preliminary data.</text>
</comment>